<dbReference type="PROSITE" id="PS50137">
    <property type="entry name" value="DS_RBD"/>
    <property type="match status" value="1"/>
</dbReference>
<dbReference type="SUPFAM" id="SSF69065">
    <property type="entry name" value="RNase III domain-like"/>
    <property type="match status" value="1"/>
</dbReference>
<dbReference type="CDD" id="cd00593">
    <property type="entry name" value="RIBOc"/>
    <property type="match status" value="1"/>
</dbReference>
<evidence type="ECO:0000256" key="1">
    <source>
        <dbReference type="ARBA" id="ARBA00022801"/>
    </source>
</evidence>
<dbReference type="EMBL" id="LSRQ01000327">
    <property type="protein sequence ID" value="OAY83636.1"/>
    <property type="molecule type" value="Genomic_DNA"/>
</dbReference>
<dbReference type="GO" id="GO:0005634">
    <property type="term" value="C:nucleus"/>
    <property type="evidence" value="ECO:0007669"/>
    <property type="project" value="TreeGrafter"/>
</dbReference>
<reference evidence="7 8" key="1">
    <citation type="journal article" date="2016" name="DNA Res.">
        <title>The draft genome of MD-2 pineapple using hybrid error correction of long reads.</title>
        <authorList>
            <person name="Redwan R.M."/>
            <person name="Saidin A."/>
            <person name="Kumar S.V."/>
        </authorList>
    </citation>
    <scope>NUCLEOTIDE SEQUENCE [LARGE SCALE GENOMIC DNA]</scope>
    <source>
        <strain evidence="8">cv. MD2</strain>
        <tissue evidence="7">Leaf</tissue>
    </source>
</reference>
<dbReference type="PROSITE" id="PS50142">
    <property type="entry name" value="RNASE_3_2"/>
    <property type="match status" value="1"/>
</dbReference>
<gene>
    <name evidence="7" type="ORF">ACMD2_23311</name>
</gene>
<dbReference type="GO" id="GO:0030422">
    <property type="term" value="P:siRNA processing"/>
    <property type="evidence" value="ECO:0007669"/>
    <property type="project" value="TreeGrafter"/>
</dbReference>
<feature type="domain" description="RNase III" evidence="6">
    <location>
        <begin position="27"/>
        <end position="212"/>
    </location>
</feature>
<dbReference type="Pfam" id="PF00636">
    <property type="entry name" value="Ribonuclease_3"/>
    <property type="match status" value="1"/>
</dbReference>
<protein>
    <submittedName>
        <fullName evidence="7">Ribonuclease 3-like protein 2</fullName>
    </submittedName>
</protein>
<dbReference type="PROSITE" id="PS00517">
    <property type="entry name" value="RNASE_3_1"/>
    <property type="match status" value="1"/>
</dbReference>
<dbReference type="Pfam" id="PF00035">
    <property type="entry name" value="dsrm"/>
    <property type="match status" value="1"/>
</dbReference>
<dbReference type="SMART" id="SM00358">
    <property type="entry name" value="DSRM"/>
    <property type="match status" value="1"/>
</dbReference>
<evidence type="ECO:0000256" key="2">
    <source>
        <dbReference type="ARBA" id="ARBA00022884"/>
    </source>
</evidence>
<dbReference type="Gene3D" id="1.10.1520.10">
    <property type="entry name" value="Ribonuclease III domain"/>
    <property type="match status" value="1"/>
</dbReference>
<dbReference type="SUPFAM" id="SSF54768">
    <property type="entry name" value="dsRNA-binding domain-like"/>
    <property type="match status" value="1"/>
</dbReference>
<dbReference type="InterPro" id="IPR036389">
    <property type="entry name" value="RNase_III_sf"/>
</dbReference>
<dbReference type="InterPro" id="IPR000999">
    <property type="entry name" value="RNase_III_dom"/>
</dbReference>
<dbReference type="Gene3D" id="3.30.160.20">
    <property type="match status" value="1"/>
</dbReference>
<evidence type="ECO:0000313" key="7">
    <source>
        <dbReference type="EMBL" id="OAY83636.1"/>
    </source>
</evidence>
<dbReference type="STRING" id="4615.A0A199W314"/>
<evidence type="ECO:0000256" key="3">
    <source>
        <dbReference type="PROSITE-ProRule" id="PRU00266"/>
    </source>
</evidence>
<dbReference type="PANTHER" id="PTHR14950">
    <property type="entry name" value="DICER-RELATED"/>
    <property type="match status" value="1"/>
</dbReference>
<feature type="domain" description="DRBM" evidence="5">
    <location>
        <begin position="238"/>
        <end position="301"/>
    </location>
</feature>
<dbReference type="SMART" id="SM00535">
    <property type="entry name" value="RIBOc"/>
    <property type="match status" value="1"/>
</dbReference>
<dbReference type="GO" id="GO:0005737">
    <property type="term" value="C:cytoplasm"/>
    <property type="evidence" value="ECO:0007669"/>
    <property type="project" value="TreeGrafter"/>
</dbReference>
<feature type="region of interest" description="Disordered" evidence="4">
    <location>
        <begin position="1"/>
        <end position="21"/>
    </location>
</feature>
<evidence type="ECO:0000259" key="5">
    <source>
        <dbReference type="PROSITE" id="PS50137"/>
    </source>
</evidence>
<evidence type="ECO:0000313" key="8">
    <source>
        <dbReference type="Proteomes" id="UP000092600"/>
    </source>
</evidence>
<accession>A0A199W314</accession>
<dbReference type="AlphaFoldDB" id="A0A199W314"/>
<name>A0A199W314_ANACO</name>
<dbReference type="PANTHER" id="PTHR14950:SF49">
    <property type="entry name" value="RIBONUCLEASE 3-LIKE PROTEIN 2-RELATED"/>
    <property type="match status" value="1"/>
</dbReference>
<proteinExistence type="predicted"/>
<evidence type="ECO:0000256" key="4">
    <source>
        <dbReference type="SAM" id="MobiDB-lite"/>
    </source>
</evidence>
<evidence type="ECO:0000259" key="6">
    <source>
        <dbReference type="PROSITE" id="PS50142"/>
    </source>
</evidence>
<keyword evidence="2 3" id="KW-0694">RNA-binding</keyword>
<feature type="compositionally biased region" description="Low complexity" evidence="4">
    <location>
        <begin position="1"/>
        <end position="11"/>
    </location>
</feature>
<organism evidence="7 8">
    <name type="scientific">Ananas comosus</name>
    <name type="common">Pineapple</name>
    <name type="synonym">Ananas ananas</name>
    <dbReference type="NCBI Taxonomy" id="4615"/>
    <lineage>
        <taxon>Eukaryota</taxon>
        <taxon>Viridiplantae</taxon>
        <taxon>Streptophyta</taxon>
        <taxon>Embryophyta</taxon>
        <taxon>Tracheophyta</taxon>
        <taxon>Spermatophyta</taxon>
        <taxon>Magnoliopsida</taxon>
        <taxon>Liliopsida</taxon>
        <taxon>Poales</taxon>
        <taxon>Bromeliaceae</taxon>
        <taxon>Bromelioideae</taxon>
        <taxon>Ananas</taxon>
    </lineage>
</organism>
<dbReference type="GO" id="GO:0003723">
    <property type="term" value="F:RNA binding"/>
    <property type="evidence" value="ECO:0007669"/>
    <property type="project" value="UniProtKB-UniRule"/>
</dbReference>
<dbReference type="Proteomes" id="UP000092600">
    <property type="component" value="Unassembled WGS sequence"/>
</dbReference>
<dbReference type="GO" id="GO:0004525">
    <property type="term" value="F:ribonuclease III activity"/>
    <property type="evidence" value="ECO:0007669"/>
    <property type="project" value="InterPro"/>
</dbReference>
<sequence length="341" mass="37970">MEMNPLPLLVGPGLGDDEDDEEMSAAVARVERLLGYGFRDRRLLREALTHPSAAAESGRSYQRLEFVGDAALGLAFSNYLYLTNPDVGPGSLSVLRAANISTEKLARVAVRHRLYPLLRRNSPRLDQLVTRLLPPHYTKSQFFHLFISNSGAVISSPPPPHPIQVSQFTEAVLQEPEDDLVGLLYGGSTVKAPKVLADIVEAIAAAVYVDSNFHLEMLWKVIRGIMEPIITAETVDEQPVTTLHELCQKYKKNAMFKHWRRDNTNVVNVFVDGDLVGIGSSEQKMIAKLNAARDALHNLANSKSDLLTRAQVGSEAGEHREAKQKLNELCSKKRWRNPKYK</sequence>
<comment type="caution">
    <text evidence="7">The sequence shown here is derived from an EMBL/GenBank/DDBJ whole genome shotgun (WGS) entry which is preliminary data.</text>
</comment>
<keyword evidence="1" id="KW-0378">Hydrolase</keyword>
<dbReference type="InterPro" id="IPR014720">
    <property type="entry name" value="dsRBD_dom"/>
</dbReference>